<dbReference type="EMBL" id="JANSHE010002126">
    <property type="protein sequence ID" value="KAJ2995241.1"/>
    <property type="molecule type" value="Genomic_DNA"/>
</dbReference>
<protein>
    <submittedName>
        <fullName evidence="1">Uncharacterized protein</fullName>
    </submittedName>
</protein>
<dbReference type="Proteomes" id="UP001144978">
    <property type="component" value="Unassembled WGS sequence"/>
</dbReference>
<name>A0ACC1PM33_9APHY</name>
<organism evidence="1 2">
    <name type="scientific">Trametes sanguinea</name>
    <dbReference type="NCBI Taxonomy" id="158606"/>
    <lineage>
        <taxon>Eukaryota</taxon>
        <taxon>Fungi</taxon>
        <taxon>Dikarya</taxon>
        <taxon>Basidiomycota</taxon>
        <taxon>Agaricomycotina</taxon>
        <taxon>Agaricomycetes</taxon>
        <taxon>Polyporales</taxon>
        <taxon>Polyporaceae</taxon>
        <taxon>Trametes</taxon>
    </lineage>
</organism>
<comment type="caution">
    <text evidence="1">The sequence shown here is derived from an EMBL/GenBank/DDBJ whole genome shotgun (WGS) entry which is preliminary data.</text>
</comment>
<evidence type="ECO:0000313" key="1">
    <source>
        <dbReference type="EMBL" id="KAJ2995241.1"/>
    </source>
</evidence>
<gene>
    <name evidence="1" type="ORF">NUW54_g7423</name>
</gene>
<proteinExistence type="predicted"/>
<sequence length="382" mass="44416">MYNEGLRLVSWSRKGGDEGKNDPKAEDYRHGTPSAHVLAKPTELYRPWRRPSPDSTPLFNKLQQPEAWEVPFASQPLSHVMLSNNPAYLHLPTNVRLALRARRNQDASQTPISFDTLRRQDLKCKPEDLTVPVDDQLAFKITDIKGEISVNEERTRYVYRACAVVVNRLHEDEIIMQYDVVCKVGFHKPALKRIKREAKLYEKHFLTPGTRGQVVPTYMGLFVGDTYEGMTTVLVLQDCGRPPPDHLSHYSLEFRPGQTKYTPIIVGFANARAHECCRREDNSAIEANVYEPDWQTFSCYHLRLAYHYIELCIPHVQWFRQYVPVEDATDPDKLLTYPYPDSYKDDPGFLRRKAREDAMKLTMWLNRRAPWDKNPTQFPSDY</sequence>
<keyword evidence="2" id="KW-1185">Reference proteome</keyword>
<evidence type="ECO:0000313" key="2">
    <source>
        <dbReference type="Proteomes" id="UP001144978"/>
    </source>
</evidence>
<reference evidence="1" key="1">
    <citation type="submission" date="2022-08" db="EMBL/GenBank/DDBJ databases">
        <title>Genome Sequence of Pycnoporus sanguineus.</title>
        <authorList>
            <person name="Buettner E."/>
        </authorList>
    </citation>
    <scope>NUCLEOTIDE SEQUENCE</scope>
    <source>
        <strain evidence="1">CG-C14</strain>
    </source>
</reference>
<accession>A0ACC1PM33</accession>